<dbReference type="RefSeq" id="WP_342880675.1">
    <property type="nucleotide sequence ID" value="NZ_JBBMQS010000001.1"/>
</dbReference>
<gene>
    <name evidence="2" type="ORF">WNY77_01805</name>
</gene>
<reference evidence="2 3" key="1">
    <citation type="submission" date="2024-03" db="EMBL/GenBank/DDBJ databases">
        <title>Community enrichment and isolation of bacterial strains for fucoidan degradation.</title>
        <authorList>
            <person name="Sichert A."/>
        </authorList>
    </citation>
    <scope>NUCLEOTIDE SEQUENCE [LARGE SCALE GENOMIC DNA]</scope>
    <source>
        <strain evidence="2 3">AS12</strain>
    </source>
</reference>
<feature type="region of interest" description="Disordered" evidence="1">
    <location>
        <begin position="1"/>
        <end position="21"/>
    </location>
</feature>
<accession>A0ABU9SQH9</accession>
<sequence length="100" mass="10768">MGNEGTLPLQPAAGGHFGESTGDNSAEYMRISFIQVNSLLHMAGALGPLRGMGVHGALNWQFTQQDNNITKLFLTYQAHGVIKGDFAKLAPIVDRVQNSQ</sequence>
<dbReference type="Proteomes" id="UP001461163">
    <property type="component" value="Unassembled WGS sequence"/>
</dbReference>
<evidence type="ECO:0000256" key="1">
    <source>
        <dbReference type="SAM" id="MobiDB-lite"/>
    </source>
</evidence>
<comment type="caution">
    <text evidence="2">The sequence shown here is derived from an EMBL/GenBank/DDBJ whole genome shotgun (WGS) entry which is preliminary data.</text>
</comment>
<dbReference type="EMBL" id="JBBMQS010000001">
    <property type="protein sequence ID" value="MEM5496122.1"/>
    <property type="molecule type" value="Genomic_DNA"/>
</dbReference>
<organism evidence="2 3">
    <name type="scientific">Paraglaciecola mesophila</name>
    <dbReference type="NCBI Taxonomy" id="197222"/>
    <lineage>
        <taxon>Bacteria</taxon>
        <taxon>Pseudomonadati</taxon>
        <taxon>Pseudomonadota</taxon>
        <taxon>Gammaproteobacteria</taxon>
        <taxon>Alteromonadales</taxon>
        <taxon>Alteromonadaceae</taxon>
        <taxon>Paraglaciecola</taxon>
    </lineage>
</organism>
<keyword evidence="3" id="KW-1185">Reference proteome</keyword>
<protein>
    <submittedName>
        <fullName evidence="2">Uncharacterized protein</fullName>
    </submittedName>
</protein>
<evidence type="ECO:0000313" key="2">
    <source>
        <dbReference type="EMBL" id="MEM5496122.1"/>
    </source>
</evidence>
<proteinExistence type="predicted"/>
<name>A0ABU9SQH9_9ALTE</name>
<evidence type="ECO:0000313" key="3">
    <source>
        <dbReference type="Proteomes" id="UP001461163"/>
    </source>
</evidence>